<feature type="compositionally biased region" description="Basic and acidic residues" evidence="5">
    <location>
        <begin position="131"/>
        <end position="150"/>
    </location>
</feature>
<dbReference type="SUPFAM" id="SSF54001">
    <property type="entry name" value="Cysteine proteinases"/>
    <property type="match status" value="1"/>
</dbReference>
<protein>
    <recommendedName>
        <fullName evidence="6">NlpC/P60 domain-containing protein</fullName>
    </recommendedName>
</protein>
<comment type="similarity">
    <text evidence="1">Belongs to the peptidase C40 family.</text>
</comment>
<proteinExistence type="inferred from homology"/>
<evidence type="ECO:0000259" key="6">
    <source>
        <dbReference type="PROSITE" id="PS51935"/>
    </source>
</evidence>
<dbReference type="InterPro" id="IPR000064">
    <property type="entry name" value="NLP_P60_dom"/>
</dbReference>
<name>A0ABN2NGL9_9MICO</name>
<keyword evidence="8" id="KW-1185">Reference proteome</keyword>
<organism evidence="7 8">
    <name type="scientific">Myceligenerans crystallogenes</name>
    <dbReference type="NCBI Taxonomy" id="316335"/>
    <lineage>
        <taxon>Bacteria</taxon>
        <taxon>Bacillati</taxon>
        <taxon>Actinomycetota</taxon>
        <taxon>Actinomycetes</taxon>
        <taxon>Micrococcales</taxon>
        <taxon>Promicromonosporaceae</taxon>
        <taxon>Myceligenerans</taxon>
    </lineage>
</organism>
<dbReference type="Pfam" id="PF00877">
    <property type="entry name" value="NLPC_P60"/>
    <property type="match status" value="1"/>
</dbReference>
<evidence type="ECO:0000256" key="5">
    <source>
        <dbReference type="SAM" id="MobiDB-lite"/>
    </source>
</evidence>
<dbReference type="InterPro" id="IPR051202">
    <property type="entry name" value="Peptidase_C40"/>
</dbReference>
<keyword evidence="4" id="KW-0788">Thiol protease</keyword>
<evidence type="ECO:0000313" key="8">
    <source>
        <dbReference type="Proteomes" id="UP001501094"/>
    </source>
</evidence>
<evidence type="ECO:0000256" key="2">
    <source>
        <dbReference type="ARBA" id="ARBA00022670"/>
    </source>
</evidence>
<evidence type="ECO:0000256" key="1">
    <source>
        <dbReference type="ARBA" id="ARBA00007074"/>
    </source>
</evidence>
<reference evidence="7 8" key="1">
    <citation type="journal article" date="2019" name="Int. J. Syst. Evol. Microbiol.">
        <title>The Global Catalogue of Microorganisms (GCM) 10K type strain sequencing project: providing services to taxonomists for standard genome sequencing and annotation.</title>
        <authorList>
            <consortium name="The Broad Institute Genomics Platform"/>
            <consortium name="The Broad Institute Genome Sequencing Center for Infectious Disease"/>
            <person name="Wu L."/>
            <person name="Ma J."/>
        </authorList>
    </citation>
    <scope>NUCLEOTIDE SEQUENCE [LARGE SCALE GENOMIC DNA]</scope>
    <source>
        <strain evidence="7 8">JCM 14326</strain>
    </source>
</reference>
<dbReference type="PANTHER" id="PTHR47053:SF1">
    <property type="entry name" value="MUREIN DD-ENDOPEPTIDASE MEPH-RELATED"/>
    <property type="match status" value="1"/>
</dbReference>
<dbReference type="PANTHER" id="PTHR47053">
    <property type="entry name" value="MUREIN DD-ENDOPEPTIDASE MEPH-RELATED"/>
    <property type="match status" value="1"/>
</dbReference>
<keyword evidence="3" id="KW-0378">Hydrolase</keyword>
<keyword evidence="2" id="KW-0645">Protease</keyword>
<feature type="compositionally biased region" description="Polar residues" evidence="5">
    <location>
        <begin position="1"/>
        <end position="13"/>
    </location>
</feature>
<gene>
    <name evidence="7" type="ORF">GCM10009751_28820</name>
</gene>
<dbReference type="PROSITE" id="PS51935">
    <property type="entry name" value="NLPC_P60"/>
    <property type="match status" value="1"/>
</dbReference>
<feature type="region of interest" description="Disordered" evidence="5">
    <location>
        <begin position="131"/>
        <end position="184"/>
    </location>
</feature>
<dbReference type="Proteomes" id="UP001501094">
    <property type="component" value="Unassembled WGS sequence"/>
</dbReference>
<feature type="region of interest" description="Disordered" evidence="5">
    <location>
        <begin position="1"/>
        <end position="24"/>
    </location>
</feature>
<feature type="domain" description="NlpC/P60" evidence="6">
    <location>
        <begin position="183"/>
        <end position="293"/>
    </location>
</feature>
<dbReference type="InterPro" id="IPR038765">
    <property type="entry name" value="Papain-like_cys_pep_sf"/>
</dbReference>
<comment type="caution">
    <text evidence="7">The sequence shown here is derived from an EMBL/GenBank/DDBJ whole genome shotgun (WGS) entry which is preliminary data.</text>
</comment>
<feature type="compositionally biased region" description="Low complexity" evidence="5">
    <location>
        <begin position="151"/>
        <end position="181"/>
    </location>
</feature>
<dbReference type="Gene3D" id="3.90.1720.10">
    <property type="entry name" value="endopeptidase domain like (from Nostoc punctiforme)"/>
    <property type="match status" value="1"/>
</dbReference>
<dbReference type="EMBL" id="BAAANL010000005">
    <property type="protein sequence ID" value="GAA1868454.1"/>
    <property type="molecule type" value="Genomic_DNA"/>
</dbReference>
<evidence type="ECO:0000313" key="7">
    <source>
        <dbReference type="EMBL" id="GAA1868454.1"/>
    </source>
</evidence>
<accession>A0ABN2NGL9</accession>
<sequence length="293" mass="30327">MATLTHATNQPTTRGRHRAEGPAVTPLTGVGEAAVKTGAIAAVTGGMLASVFSSSASAAPAENTRTTTLDYNRAEANVLADELVDVVRVPAQAQPQVETTTIKITPYAETDEGKAEAARIAEERRQAKLERQAELEAQRQAELEAERQAEAEAAAAAEAEAAAAEASASTTTTTSTTSTSTGSSIGQQAVNLAMELVGTPYVLGGSTPSEGLDCSGLITYVYSQLGVSLPRTSSELHYAGTAVSDPVAGDIVWTSGHVSLYAGNGMIVEAVQPGTPLRYTTMWQSNPTFVRVA</sequence>
<evidence type="ECO:0000256" key="3">
    <source>
        <dbReference type="ARBA" id="ARBA00022801"/>
    </source>
</evidence>
<evidence type="ECO:0000256" key="4">
    <source>
        <dbReference type="ARBA" id="ARBA00022807"/>
    </source>
</evidence>